<gene>
    <name evidence="6" type="ORF">PSEUBRA_SCAF13g01928</name>
</gene>
<evidence type="ECO:0000259" key="5">
    <source>
        <dbReference type="PROSITE" id="PS51821"/>
    </source>
</evidence>
<sequence length="106" mass="11690">MLYGTLVAGPQMHKAPPGEEDVEKPYFFFPEISVRATGKFRIVCRLMRLPLPGISAIEEGVLASVETNTFEVVERANFMAPYITDVSRHFARQGVPLLLPPGVSAD</sequence>
<dbReference type="STRING" id="1365824.V5EES5"/>
<dbReference type="Pfam" id="PF11754">
    <property type="entry name" value="Velvet"/>
    <property type="match status" value="1"/>
</dbReference>
<keyword evidence="4" id="KW-0539">Nucleus</keyword>
<keyword evidence="2" id="KW-0805">Transcription regulation</keyword>
<dbReference type="InterPro" id="IPR021740">
    <property type="entry name" value="Velvet"/>
</dbReference>
<dbReference type="AlphaFoldDB" id="V5EES5"/>
<dbReference type="PROSITE" id="PS51821">
    <property type="entry name" value="VELVET"/>
    <property type="match status" value="1"/>
</dbReference>
<evidence type="ECO:0000313" key="7">
    <source>
        <dbReference type="Proteomes" id="UP000019377"/>
    </source>
</evidence>
<dbReference type="InterPro" id="IPR037525">
    <property type="entry name" value="Velvet_dom"/>
</dbReference>
<dbReference type="OrthoDB" id="3056235at2759"/>
<proteinExistence type="predicted"/>
<dbReference type="Gene3D" id="2.60.40.3960">
    <property type="entry name" value="Velvet domain"/>
    <property type="match status" value="1"/>
</dbReference>
<dbReference type="PANTHER" id="PTHR33572:SF15">
    <property type="entry name" value="VELVET DOMAIN-CONTAINING PROTEIN"/>
    <property type="match status" value="1"/>
</dbReference>
<dbReference type="eggNOG" id="ENOG502S9PG">
    <property type="taxonomic scope" value="Eukaryota"/>
</dbReference>
<dbReference type="PANTHER" id="PTHR33572">
    <property type="entry name" value="SPORE DEVELOPMENT REGULATOR VOSA"/>
    <property type="match status" value="1"/>
</dbReference>
<reference evidence="7" key="1">
    <citation type="journal article" date="2013" name="Genome Announc.">
        <title>Draft genome sequence of Pseudozyma brasiliensis sp. nov. strain GHG001, a high producer of endo-1,4-xylanase isolated from an insect pest of sugarcane.</title>
        <authorList>
            <person name="Oliveira J.V.D.C."/>
            <person name="dos Santos R.A.C."/>
            <person name="Borges T.A."/>
            <person name="Riano-Pachon D.M."/>
            <person name="Goldman G.H."/>
        </authorList>
    </citation>
    <scope>NUCLEOTIDE SEQUENCE [LARGE SCALE GENOMIC DNA]</scope>
    <source>
        <strain evidence="7">GHG001</strain>
    </source>
</reference>
<dbReference type="InterPro" id="IPR038491">
    <property type="entry name" value="Velvet_dom_sf"/>
</dbReference>
<dbReference type="EMBL" id="KI545855">
    <property type="protein sequence ID" value="EST09016.1"/>
    <property type="molecule type" value="Genomic_DNA"/>
</dbReference>
<keyword evidence="3" id="KW-0804">Transcription</keyword>
<comment type="subcellular location">
    <subcellularLocation>
        <location evidence="1">Nucleus</location>
    </subcellularLocation>
</comment>
<evidence type="ECO:0000256" key="1">
    <source>
        <dbReference type="ARBA" id="ARBA00004123"/>
    </source>
</evidence>
<name>V5EES5_KALBG</name>
<accession>V5EES5</accession>
<evidence type="ECO:0000256" key="4">
    <source>
        <dbReference type="ARBA" id="ARBA00023242"/>
    </source>
</evidence>
<feature type="domain" description="Velvet" evidence="5">
    <location>
        <begin position="1"/>
        <end position="100"/>
    </location>
</feature>
<organism evidence="6 7">
    <name type="scientific">Kalmanozyma brasiliensis (strain GHG001)</name>
    <name type="common">Yeast</name>
    <name type="synonym">Pseudozyma brasiliensis</name>
    <dbReference type="NCBI Taxonomy" id="1365824"/>
    <lineage>
        <taxon>Eukaryota</taxon>
        <taxon>Fungi</taxon>
        <taxon>Dikarya</taxon>
        <taxon>Basidiomycota</taxon>
        <taxon>Ustilaginomycotina</taxon>
        <taxon>Ustilaginomycetes</taxon>
        <taxon>Ustilaginales</taxon>
        <taxon>Ustilaginaceae</taxon>
        <taxon>Kalmanozyma</taxon>
    </lineage>
</organism>
<protein>
    <recommendedName>
        <fullName evidence="5">Velvet domain-containing protein</fullName>
    </recommendedName>
</protein>
<evidence type="ECO:0000256" key="3">
    <source>
        <dbReference type="ARBA" id="ARBA00023163"/>
    </source>
</evidence>
<evidence type="ECO:0000313" key="6">
    <source>
        <dbReference type="EMBL" id="EST09016.1"/>
    </source>
</evidence>
<dbReference type="HOGENOM" id="CLU_2224351_0_0_1"/>
<evidence type="ECO:0000256" key="2">
    <source>
        <dbReference type="ARBA" id="ARBA00023015"/>
    </source>
</evidence>
<dbReference type="GO" id="GO:0005634">
    <property type="term" value="C:nucleus"/>
    <property type="evidence" value="ECO:0007669"/>
    <property type="project" value="UniProtKB-SubCell"/>
</dbReference>
<dbReference type="GeneID" id="27417191"/>
<dbReference type="Proteomes" id="UP000019377">
    <property type="component" value="Unassembled WGS sequence"/>
</dbReference>
<keyword evidence="7" id="KW-1185">Reference proteome</keyword>